<dbReference type="EMBL" id="FONX01000023">
    <property type="protein sequence ID" value="SFF29501.1"/>
    <property type="molecule type" value="Genomic_DNA"/>
</dbReference>
<dbReference type="STRING" id="1177982.SAMN04489711_12365"/>
<evidence type="ECO:0000259" key="1">
    <source>
        <dbReference type="Pfam" id="PF13468"/>
    </source>
</evidence>
<dbReference type="Gene3D" id="3.10.180.10">
    <property type="entry name" value="2,3-Dihydroxybiphenyl 1,2-Dioxygenase, domain 1"/>
    <property type="match status" value="1"/>
</dbReference>
<evidence type="ECO:0000313" key="2">
    <source>
        <dbReference type="EMBL" id="SFF29501.1"/>
    </source>
</evidence>
<dbReference type="OrthoDB" id="5801364at2"/>
<proteinExistence type="predicted"/>
<dbReference type="InterPro" id="IPR025870">
    <property type="entry name" value="Glyoxalase-like_dom"/>
</dbReference>
<organism evidence="2 3">
    <name type="scientific">Paracidovorax wautersii</name>
    <dbReference type="NCBI Taxonomy" id="1177982"/>
    <lineage>
        <taxon>Bacteria</taxon>
        <taxon>Pseudomonadati</taxon>
        <taxon>Pseudomonadota</taxon>
        <taxon>Betaproteobacteria</taxon>
        <taxon>Burkholderiales</taxon>
        <taxon>Comamonadaceae</taxon>
        <taxon>Paracidovorax</taxon>
    </lineage>
</organism>
<evidence type="ECO:0000313" key="3">
    <source>
        <dbReference type="Proteomes" id="UP000199119"/>
    </source>
</evidence>
<keyword evidence="3" id="KW-1185">Reference proteome</keyword>
<accession>A0A1I2HM85</accession>
<dbReference type="InterPro" id="IPR029068">
    <property type="entry name" value="Glyas_Bleomycin-R_OHBP_Dase"/>
</dbReference>
<gene>
    <name evidence="2" type="ORF">SAMN04489711_12365</name>
</gene>
<reference evidence="3" key="1">
    <citation type="submission" date="2016-10" db="EMBL/GenBank/DDBJ databases">
        <authorList>
            <person name="Varghese N."/>
            <person name="Submissions S."/>
        </authorList>
    </citation>
    <scope>NUCLEOTIDE SEQUENCE [LARGE SCALE GENOMIC DNA]</scope>
    <source>
        <strain evidence="3">DSM 27981</strain>
    </source>
</reference>
<sequence length="239" mass="25425">MTTPDGLHRCAIDHLVVMADSLQAGADWCRRTLGVAPAMGGEHPLMGTHNRLLQLSGPAHPRAYLEIIAINPGAKDAPANCARRWFDMDDGALQAQVRSQGPQLIHWVASVPDLAAARSALAACGLDRGDVVQASRPTPLGPLQWQITLRPDGQRLLDGCLPTLIQWGDRHPCYSLPASGVTLQSLQLEHPQAPLLTKACNAAGLQQRVQIGVAAQPRIQATLATPRGIVQLASQALGT</sequence>
<dbReference type="Pfam" id="PF13468">
    <property type="entry name" value="Glyoxalase_3"/>
    <property type="match status" value="1"/>
</dbReference>
<name>A0A1I2HM85_9BURK</name>
<protein>
    <submittedName>
        <fullName evidence="2">Glyoxalase-like domain-containing protein</fullName>
    </submittedName>
</protein>
<dbReference type="AlphaFoldDB" id="A0A1I2HM85"/>
<dbReference type="Proteomes" id="UP000199119">
    <property type="component" value="Unassembled WGS sequence"/>
</dbReference>
<feature type="domain" description="Glyoxalase-like" evidence="1">
    <location>
        <begin position="12"/>
        <end position="200"/>
    </location>
</feature>
<dbReference type="SUPFAM" id="SSF54593">
    <property type="entry name" value="Glyoxalase/Bleomycin resistance protein/Dihydroxybiphenyl dioxygenase"/>
    <property type="match status" value="1"/>
</dbReference>
<dbReference type="RefSeq" id="WP_092942138.1">
    <property type="nucleotide sequence ID" value="NZ_FONX01000023.1"/>
</dbReference>